<keyword evidence="6" id="KW-1185">Reference proteome</keyword>
<dbReference type="GO" id="GO:0003677">
    <property type="term" value="F:DNA binding"/>
    <property type="evidence" value="ECO:0007669"/>
    <property type="project" value="UniProtKB-KW"/>
</dbReference>
<dbReference type="AlphaFoldDB" id="A0A5E4RGE5"/>
<keyword evidence="2" id="KW-0238">DNA-binding</keyword>
<reference evidence="5 6" key="1">
    <citation type="submission" date="2019-08" db="EMBL/GenBank/DDBJ databases">
        <authorList>
            <person name="Peeters C."/>
        </authorList>
    </citation>
    <scope>NUCLEOTIDE SEQUENCE [LARGE SCALE GENOMIC DNA]</scope>
    <source>
        <strain evidence="5 6">LMG 31011</strain>
    </source>
</reference>
<dbReference type="InterPro" id="IPR036390">
    <property type="entry name" value="WH_DNA-bd_sf"/>
</dbReference>
<sequence length="120" mass="12555">MRMTSMPDAMQTVLNDTDAVKALAALAQGNRLAVFRLLVVAGPGGLSVGNIAESLGLANATLSFHLKELANAGLITARQEGRYIYYAAAIDKMNALIGFLTENCCGGVPGLCEPVSPRKC</sequence>
<dbReference type="PROSITE" id="PS50987">
    <property type="entry name" value="HTH_ARSR_2"/>
    <property type="match status" value="1"/>
</dbReference>
<dbReference type="PANTHER" id="PTHR43132">
    <property type="entry name" value="ARSENICAL RESISTANCE OPERON REPRESSOR ARSR-RELATED"/>
    <property type="match status" value="1"/>
</dbReference>
<dbReference type="SUPFAM" id="SSF46785">
    <property type="entry name" value="Winged helix' DNA-binding domain"/>
    <property type="match status" value="1"/>
</dbReference>
<dbReference type="Gene3D" id="1.10.10.10">
    <property type="entry name" value="Winged helix-like DNA-binding domain superfamily/Winged helix DNA-binding domain"/>
    <property type="match status" value="1"/>
</dbReference>
<dbReference type="CDD" id="cd00090">
    <property type="entry name" value="HTH_ARSR"/>
    <property type="match status" value="1"/>
</dbReference>
<keyword evidence="1" id="KW-0805">Transcription regulation</keyword>
<evidence type="ECO:0000313" key="5">
    <source>
        <dbReference type="EMBL" id="VVD62390.1"/>
    </source>
</evidence>
<gene>
    <name evidence="5" type="ORF">PAQ31011_00163</name>
</gene>
<dbReference type="SMART" id="SM00418">
    <property type="entry name" value="HTH_ARSR"/>
    <property type="match status" value="1"/>
</dbReference>
<dbReference type="InterPro" id="IPR001845">
    <property type="entry name" value="HTH_ArsR_DNA-bd_dom"/>
</dbReference>
<dbReference type="PRINTS" id="PR00778">
    <property type="entry name" value="HTHARSR"/>
</dbReference>
<evidence type="ECO:0000256" key="1">
    <source>
        <dbReference type="ARBA" id="ARBA00023015"/>
    </source>
</evidence>
<dbReference type="NCBIfam" id="NF033788">
    <property type="entry name" value="HTH_metalloreg"/>
    <property type="match status" value="1"/>
</dbReference>
<dbReference type="GO" id="GO:0003700">
    <property type="term" value="F:DNA-binding transcription factor activity"/>
    <property type="evidence" value="ECO:0007669"/>
    <property type="project" value="InterPro"/>
</dbReference>
<protein>
    <submittedName>
        <fullName evidence="5">Transcriptional regulator</fullName>
    </submittedName>
</protein>
<dbReference type="PANTHER" id="PTHR43132:SF2">
    <property type="entry name" value="ARSENICAL RESISTANCE OPERON REPRESSOR ARSR-RELATED"/>
    <property type="match status" value="1"/>
</dbReference>
<dbReference type="InterPro" id="IPR051011">
    <property type="entry name" value="Metal_resp_trans_reg"/>
</dbReference>
<name>A0A5E4RGE5_9BURK</name>
<evidence type="ECO:0000259" key="4">
    <source>
        <dbReference type="PROSITE" id="PS50987"/>
    </source>
</evidence>
<organism evidence="5 6">
    <name type="scientific">Pandoraea aquatica</name>
    <dbReference type="NCBI Taxonomy" id="2508290"/>
    <lineage>
        <taxon>Bacteria</taxon>
        <taxon>Pseudomonadati</taxon>
        <taxon>Pseudomonadota</taxon>
        <taxon>Betaproteobacteria</taxon>
        <taxon>Burkholderiales</taxon>
        <taxon>Burkholderiaceae</taxon>
        <taxon>Pandoraea</taxon>
    </lineage>
</organism>
<dbReference type="Pfam" id="PF12840">
    <property type="entry name" value="HTH_20"/>
    <property type="match status" value="1"/>
</dbReference>
<accession>A0A5E4RGE5</accession>
<dbReference type="Proteomes" id="UP000366819">
    <property type="component" value="Unassembled WGS sequence"/>
</dbReference>
<proteinExistence type="predicted"/>
<dbReference type="InterPro" id="IPR036388">
    <property type="entry name" value="WH-like_DNA-bd_sf"/>
</dbReference>
<dbReference type="EMBL" id="CABPSN010000001">
    <property type="protein sequence ID" value="VVD62390.1"/>
    <property type="molecule type" value="Genomic_DNA"/>
</dbReference>
<evidence type="ECO:0000256" key="3">
    <source>
        <dbReference type="ARBA" id="ARBA00023163"/>
    </source>
</evidence>
<evidence type="ECO:0000256" key="2">
    <source>
        <dbReference type="ARBA" id="ARBA00023125"/>
    </source>
</evidence>
<dbReference type="InterPro" id="IPR011991">
    <property type="entry name" value="ArsR-like_HTH"/>
</dbReference>
<feature type="domain" description="HTH arsR-type" evidence="4">
    <location>
        <begin position="10"/>
        <end position="108"/>
    </location>
</feature>
<keyword evidence="3" id="KW-0804">Transcription</keyword>
<evidence type="ECO:0000313" key="6">
    <source>
        <dbReference type="Proteomes" id="UP000366819"/>
    </source>
</evidence>